<reference evidence="3 4" key="1">
    <citation type="submission" date="2020-08" db="EMBL/GenBank/DDBJ databases">
        <title>Genomic Encyclopedia of Type Strains, Phase IV (KMG-V): Genome sequencing to study the core and pangenomes of soil and plant-associated prokaryotes.</title>
        <authorList>
            <person name="Whitman W."/>
        </authorList>
    </citation>
    <scope>NUCLEOTIDE SEQUENCE [LARGE SCALE GENOMIC DNA]</scope>
    <source>
        <strain evidence="3 4">SEMIA 4013</strain>
    </source>
</reference>
<proteinExistence type="predicted"/>
<organism evidence="3 4">
    <name type="scientific">Paraburkholderia fungorum</name>
    <dbReference type="NCBI Taxonomy" id="134537"/>
    <lineage>
        <taxon>Bacteria</taxon>
        <taxon>Pseudomonadati</taxon>
        <taxon>Pseudomonadota</taxon>
        <taxon>Betaproteobacteria</taxon>
        <taxon>Burkholderiales</taxon>
        <taxon>Burkholderiaceae</taxon>
        <taxon>Paraburkholderia</taxon>
    </lineage>
</organism>
<dbReference type="Proteomes" id="UP000518681">
    <property type="component" value="Unassembled WGS sequence"/>
</dbReference>
<keyword evidence="1" id="KW-0175">Coiled coil</keyword>
<protein>
    <recommendedName>
        <fullName evidence="2">Shedu protein SduA C-terminal domain-containing protein</fullName>
    </recommendedName>
</protein>
<sequence>MKISDIIYRFPTGSVTRLDGICRVRTFVGAESRIFALLTELDENTSTSITNCIEWVCKSLRDRGIVPPECEFIEHYEYDDFQDDTFEMIAFDDSGGVSWLAREQADVELLLGCNSEELNSRTLDEPRLINDIDRIRNEIDPFADSPWPEAPDVTRRRNNIESRMISKKMIVDIVEGGAGERDIQRLLKGDLSIFAEIYASPQEEYICFSEFPISDGTVDFAVFSGRSRMDVTLIEVKGAEFNLVNKGHYGKFSSKIDVAVDQIRVRLRHVIDEIKDFRREVHRIRSNVEKGESEYNSLLGPVGHLEVSPEKDINIRCVVIGGRTRNDLEESRKRHDLERNTHPSIKVESWDTWLRKVRRG</sequence>
<evidence type="ECO:0000313" key="3">
    <source>
        <dbReference type="EMBL" id="MBB6200812.1"/>
    </source>
</evidence>
<feature type="domain" description="Shedu protein SduA C-terminal" evidence="2">
    <location>
        <begin position="180"/>
        <end position="352"/>
    </location>
</feature>
<dbReference type="RefSeq" id="WP_183797398.1">
    <property type="nucleotide sequence ID" value="NZ_JACIII010000004.1"/>
</dbReference>
<evidence type="ECO:0000256" key="1">
    <source>
        <dbReference type="SAM" id="Coils"/>
    </source>
</evidence>
<dbReference type="Pfam" id="PF14082">
    <property type="entry name" value="SduA_C"/>
    <property type="match status" value="1"/>
</dbReference>
<feature type="coiled-coil region" evidence="1">
    <location>
        <begin position="260"/>
        <end position="294"/>
    </location>
</feature>
<evidence type="ECO:0000259" key="2">
    <source>
        <dbReference type="Pfam" id="PF14082"/>
    </source>
</evidence>
<comment type="caution">
    <text evidence="3">The sequence shown here is derived from an EMBL/GenBank/DDBJ whole genome shotgun (WGS) entry which is preliminary data.</text>
</comment>
<dbReference type="AlphaFoldDB" id="A0AAW3UTR0"/>
<accession>A0AAW3UTR0</accession>
<name>A0AAW3UTR0_9BURK</name>
<evidence type="ECO:0000313" key="4">
    <source>
        <dbReference type="Proteomes" id="UP000518681"/>
    </source>
</evidence>
<gene>
    <name evidence="3" type="ORF">GGD69_001661</name>
</gene>
<dbReference type="InterPro" id="IPR025359">
    <property type="entry name" value="SduA_C"/>
</dbReference>
<dbReference type="EMBL" id="JACIIK010000003">
    <property type="protein sequence ID" value="MBB6200812.1"/>
    <property type="molecule type" value="Genomic_DNA"/>
</dbReference>